<evidence type="ECO:0000256" key="1">
    <source>
        <dbReference type="ARBA" id="ARBA00022737"/>
    </source>
</evidence>
<proteinExistence type="predicted"/>
<feature type="domain" description="Peptidase C14 caspase" evidence="5">
    <location>
        <begin position="36"/>
        <end position="272"/>
    </location>
</feature>
<organism evidence="6">
    <name type="scientific">Tuwongella immobilis</name>
    <dbReference type="NCBI Taxonomy" id="692036"/>
    <lineage>
        <taxon>Bacteria</taxon>
        <taxon>Pseudomonadati</taxon>
        <taxon>Planctomycetota</taxon>
        <taxon>Planctomycetia</taxon>
        <taxon>Gemmatales</taxon>
        <taxon>Gemmataceae</taxon>
        <taxon>Tuwongella</taxon>
    </lineage>
</organism>
<dbReference type="Pfam" id="PF00656">
    <property type="entry name" value="Peptidase_C14"/>
    <property type="match status" value="1"/>
</dbReference>
<dbReference type="EMBL" id="LR593887">
    <property type="protein sequence ID" value="VTR97770.1"/>
    <property type="molecule type" value="Genomic_DNA"/>
</dbReference>
<evidence type="ECO:0000259" key="5">
    <source>
        <dbReference type="Pfam" id="PF00656"/>
    </source>
</evidence>
<dbReference type="InParanoid" id="A0A6C2YJN2"/>
<dbReference type="Pfam" id="PF14559">
    <property type="entry name" value="TPR_19"/>
    <property type="match status" value="1"/>
</dbReference>
<dbReference type="InterPro" id="IPR019734">
    <property type="entry name" value="TPR_rpt"/>
</dbReference>
<feature type="repeat" description="TPR" evidence="3">
    <location>
        <begin position="734"/>
        <end position="767"/>
    </location>
</feature>
<keyword evidence="7" id="KW-1185">Reference proteome</keyword>
<dbReference type="InterPro" id="IPR050498">
    <property type="entry name" value="Ycf3"/>
</dbReference>
<sequence>MLPHRAVGRGSGTLAALAAVWLWLMLGPIAFAQESKGYALLVGVDRYDDQPRLTCCSKDATALARLLRTDFGFQTTLMTQDRGRIKPEFSPDALRIRTQLTTVAEACGESDTLLVMFSGHGTQDVKRRDVTICPADFRGSQRSSQILLSEIYRVMSASSAKQKILILDACRALPEPDAEPAKPDQPAAEKAVPSIPEPPEGVMVLLSCKSGEMSYESPTFGHGTFMHFLLKELNAATEKGESIDLAKIMPAVAEATRTHVEKQDRQSQQPQLLVGTGARGVLNPPGGEELRKSIPLMNQSDAKAAEELLSAALEQSPESVRLLIDRSAMRLLRGKLDLALADAEAARKLAPDEPRAWEARAAVRLEQGDLLGAKADCDFGVELDPRCAIVYATRSAVRTQLGELNGALDDADTAVALAPNRMESWRARASAADYLYQDEWALAAALEVLKRSPRAMDMHQLAGRLKETFESRAAAEEHYRAALARAEELLQADSEHATARRVKIDTLAALRRYPEALALCEQWRKQEPNSPWEPVARAGVLTLQNRDAEAIAAYTEAIARLPQLGALRFQRSRCYRRRFQEDRAKEDVAAGQKLAPGAIEGFDERARLLGRDEPQQAIDAVNELVGRYPLNWRVYVIRSEHLLYLGRPERVQADLDLSIQLAPKHPMAWMHRGYALSELGQAEESQAAYEKAIAMIPKSAFALNWRGYTRLWRFDFPGAVEDLTRALAADPESPETLSGLGQALYEVGRYSEALQRLQQAIDRHGTEENLWLFRGKARLMLGDESGIDDWKTSDTYVSPDSEMHEGMDLMAWWRASDQAEDPAGVSEMISVMRREALYRLVRARIYANGKQYERALADLDVAAKQVPQSPLVEILRARVYFAMKKPESGMAALAAAQKLAPKQPYPAIERSRWNRRFNQWDLALADLNAALESTGTTVELLGERAEFHLQRGDYPAALADCQAAFKLNPERKATLLLRGMVLLRQNRAADLPMAMADIRHGLDLPPAVVTSTPESQARVISIFLNAREIAEEENVFPRLTAQLQLVNNNRRGAVEQLEQTQQQNPADLDSQRLLGTLQVELGQTEAGFRNLRAALAGLPNQPVFAESLALALAKRAAAKRESDAKQALADLEEAITLLPKNGRIRLQRGDWHRDAGELELAVKDYCAVVDFGGEMAALARAKRGLLRLASGKIQDALADLEPLHESSELPRLESTSTDPAEQLVQTLAALRRGDLAGAEQLRKSFATDEPKWAFLRAFFAQTESTTGKLDLAQQHFSEALQLGYDRAWVRARLVEVEWERGQPEAALGHAEWLVRNDPVGNEPKRLLVETLLRLRRGEQARELLLKARTAAPEDLELLAMQARFHRLTGNGDSAIADYTALLRKQPDRLLWRQLRGEIRLRAGQYPEALEDFQAVLQRRPRDASAVCAVIEVMLEQGQLLDAQRRLDAFAQSDPNAGASVERMRVLLAIKQQNYGIAKEKLAALMEQSPHSAANFRLRATLERAQGRLEAAKLDEAKAEAIESALQVGAGKMMP</sequence>
<feature type="repeat" description="TPR" evidence="3">
    <location>
        <begin position="666"/>
        <end position="699"/>
    </location>
</feature>
<evidence type="ECO:0000256" key="4">
    <source>
        <dbReference type="SAM" id="MobiDB-lite"/>
    </source>
</evidence>
<reference evidence="6" key="1">
    <citation type="submission" date="2019-04" db="EMBL/GenBank/DDBJ databases">
        <authorList>
            <consortium name="Science for Life Laboratories"/>
        </authorList>
    </citation>
    <scope>NUCLEOTIDE SEQUENCE</scope>
    <source>
        <strain evidence="6">MBLW1</strain>
    </source>
</reference>
<dbReference type="SMART" id="SM00028">
    <property type="entry name" value="TPR"/>
    <property type="match status" value="18"/>
</dbReference>
<dbReference type="GO" id="GO:0006508">
    <property type="term" value="P:proteolysis"/>
    <property type="evidence" value="ECO:0007669"/>
    <property type="project" value="InterPro"/>
</dbReference>
<keyword evidence="2 3" id="KW-0802">TPR repeat</keyword>
<dbReference type="Pfam" id="PF13181">
    <property type="entry name" value="TPR_8"/>
    <property type="match status" value="1"/>
</dbReference>
<protein>
    <recommendedName>
        <fullName evidence="5">Peptidase C14 caspase domain-containing protein</fullName>
    </recommendedName>
</protein>
<evidence type="ECO:0000256" key="2">
    <source>
        <dbReference type="ARBA" id="ARBA00022803"/>
    </source>
</evidence>
<dbReference type="PROSITE" id="PS50005">
    <property type="entry name" value="TPR"/>
    <property type="match status" value="3"/>
</dbReference>
<dbReference type="InterPro" id="IPR011600">
    <property type="entry name" value="Pept_C14_caspase"/>
</dbReference>
<dbReference type="InterPro" id="IPR029030">
    <property type="entry name" value="Caspase-like_dom_sf"/>
</dbReference>
<dbReference type="Proteomes" id="UP000464378">
    <property type="component" value="Chromosome"/>
</dbReference>
<dbReference type="Gene3D" id="3.40.50.1460">
    <property type="match status" value="1"/>
</dbReference>
<feature type="repeat" description="TPR" evidence="3">
    <location>
        <begin position="1389"/>
        <end position="1422"/>
    </location>
</feature>
<dbReference type="EMBL" id="LR586016">
    <property type="protein sequence ID" value="VIP01172.1"/>
    <property type="molecule type" value="Genomic_DNA"/>
</dbReference>
<dbReference type="Pfam" id="PF13432">
    <property type="entry name" value="TPR_16"/>
    <property type="match status" value="5"/>
</dbReference>
<dbReference type="Gene3D" id="1.25.40.10">
    <property type="entry name" value="Tetratricopeptide repeat domain"/>
    <property type="match status" value="7"/>
</dbReference>
<dbReference type="InterPro" id="IPR011990">
    <property type="entry name" value="TPR-like_helical_dom_sf"/>
</dbReference>
<evidence type="ECO:0000313" key="6">
    <source>
        <dbReference type="EMBL" id="VIP01172.1"/>
    </source>
</evidence>
<evidence type="ECO:0000313" key="7">
    <source>
        <dbReference type="Proteomes" id="UP000464378"/>
    </source>
</evidence>
<dbReference type="RefSeq" id="WP_162656409.1">
    <property type="nucleotide sequence ID" value="NZ_LR593887.1"/>
</dbReference>
<dbReference type="SUPFAM" id="SSF52129">
    <property type="entry name" value="Caspase-like"/>
    <property type="match status" value="1"/>
</dbReference>
<keyword evidence="1" id="KW-0677">Repeat</keyword>
<evidence type="ECO:0000256" key="3">
    <source>
        <dbReference type="PROSITE-ProRule" id="PRU00339"/>
    </source>
</evidence>
<dbReference type="PANTHER" id="PTHR44858:SF1">
    <property type="entry name" value="UDP-N-ACETYLGLUCOSAMINE--PEPTIDE N-ACETYLGLUCOSAMINYLTRANSFERASE SPINDLY-RELATED"/>
    <property type="match status" value="1"/>
</dbReference>
<gene>
    <name evidence="6" type="ORF">GMBLW1_27880</name>
</gene>
<dbReference type="KEGG" id="tim:GMBLW1_27880"/>
<feature type="region of interest" description="Disordered" evidence="4">
    <location>
        <begin position="176"/>
        <end position="196"/>
    </location>
</feature>
<accession>A0A6C2YJN2</accession>
<dbReference type="GO" id="GO:0004197">
    <property type="term" value="F:cysteine-type endopeptidase activity"/>
    <property type="evidence" value="ECO:0007669"/>
    <property type="project" value="InterPro"/>
</dbReference>
<dbReference type="SUPFAM" id="SSF48452">
    <property type="entry name" value="TPR-like"/>
    <property type="match status" value="7"/>
</dbReference>
<dbReference type="PANTHER" id="PTHR44858">
    <property type="entry name" value="TETRATRICOPEPTIDE REPEAT PROTEIN 6"/>
    <property type="match status" value="1"/>
</dbReference>
<name>A0A6C2YJN2_9BACT</name>